<dbReference type="Gene3D" id="3.90.550.10">
    <property type="entry name" value="Spore Coat Polysaccharide Biosynthesis Protein SpsA, Chain A"/>
    <property type="match status" value="1"/>
</dbReference>
<evidence type="ECO:0000259" key="2">
    <source>
        <dbReference type="Pfam" id="PF00535"/>
    </source>
</evidence>
<dbReference type="PANTHER" id="PTHR43685">
    <property type="entry name" value="GLYCOSYLTRANSFERASE"/>
    <property type="match status" value="1"/>
</dbReference>
<feature type="domain" description="Galactosyltransferase C-terminal" evidence="3">
    <location>
        <begin position="167"/>
        <end position="226"/>
    </location>
</feature>
<sequence>MSIKSTKATKATKEFLKNNIAKFSLIVGLYNHKKYLRKLIESLENQTYKNFEVIFVDDGSNDGTKEYFGLKPIFKFDYQYKRLWFKKGMRLAKNINQGIKVAKSEYCVFIMGDSFPEKNYLEVFNVYADKNNLLCGVRIQIDNNKAVDIDWRLKKKVIPEKDAIIINQPYNCFTGNGLVIPTLALKKYGGWDERFKKYGGDDNELVARMYYKGYVCWSLPQAILYHHWHKPQEDEAKNKKLLNKILWKYAK</sequence>
<evidence type="ECO:0000313" key="4">
    <source>
        <dbReference type="EMBL" id="QJA53578.1"/>
    </source>
</evidence>
<keyword evidence="1 4" id="KW-0808">Transferase</keyword>
<gene>
    <name evidence="4" type="ORF">TM448A03725_0001</name>
    <name evidence="5" type="ORF">TM448B01252_0009</name>
</gene>
<evidence type="ECO:0000256" key="1">
    <source>
        <dbReference type="ARBA" id="ARBA00022679"/>
    </source>
</evidence>
<proteinExistence type="predicted"/>
<dbReference type="InterPro" id="IPR027791">
    <property type="entry name" value="Galactosyl_T_C"/>
</dbReference>
<evidence type="ECO:0000259" key="3">
    <source>
        <dbReference type="Pfam" id="PF02709"/>
    </source>
</evidence>
<dbReference type="EMBL" id="MT144433">
    <property type="protein sequence ID" value="QJA53578.1"/>
    <property type="molecule type" value="Genomic_DNA"/>
</dbReference>
<dbReference type="EMBL" id="MT144723">
    <property type="protein sequence ID" value="QJH98247.1"/>
    <property type="molecule type" value="Genomic_DNA"/>
</dbReference>
<dbReference type="Pfam" id="PF02709">
    <property type="entry name" value="Glyco_transf_7C"/>
    <property type="match status" value="1"/>
</dbReference>
<dbReference type="AlphaFoldDB" id="A0A6H2A1D7"/>
<protein>
    <submittedName>
        <fullName evidence="4">Putative glycosyltransferase</fullName>
    </submittedName>
</protein>
<reference evidence="4" key="1">
    <citation type="submission" date="2020-03" db="EMBL/GenBank/DDBJ databases">
        <title>The deep terrestrial virosphere.</title>
        <authorList>
            <person name="Holmfeldt K."/>
            <person name="Nilsson E."/>
            <person name="Simone D."/>
            <person name="Lopez-Fernandez M."/>
            <person name="Wu X."/>
            <person name="de Brujin I."/>
            <person name="Lundin D."/>
            <person name="Andersson A."/>
            <person name="Bertilsson S."/>
            <person name="Dopson M."/>
        </authorList>
    </citation>
    <scope>NUCLEOTIDE SEQUENCE</scope>
    <source>
        <strain evidence="4">TM448A03725</strain>
        <strain evidence="5">TM448B01252</strain>
    </source>
</reference>
<dbReference type="InterPro" id="IPR029044">
    <property type="entry name" value="Nucleotide-diphossugar_trans"/>
</dbReference>
<accession>A0A6H2A1D7</accession>
<dbReference type="GO" id="GO:0016740">
    <property type="term" value="F:transferase activity"/>
    <property type="evidence" value="ECO:0007669"/>
    <property type="project" value="UniProtKB-KW"/>
</dbReference>
<dbReference type="PANTHER" id="PTHR43685:SF2">
    <property type="entry name" value="GLYCOSYLTRANSFERASE 2-LIKE DOMAIN-CONTAINING PROTEIN"/>
    <property type="match status" value="1"/>
</dbReference>
<feature type="domain" description="Glycosyltransferase 2-like" evidence="2">
    <location>
        <begin position="24"/>
        <end position="145"/>
    </location>
</feature>
<dbReference type="Pfam" id="PF00535">
    <property type="entry name" value="Glycos_transf_2"/>
    <property type="match status" value="1"/>
</dbReference>
<organism evidence="4">
    <name type="scientific">viral metagenome</name>
    <dbReference type="NCBI Taxonomy" id="1070528"/>
    <lineage>
        <taxon>unclassified sequences</taxon>
        <taxon>metagenomes</taxon>
        <taxon>organismal metagenomes</taxon>
    </lineage>
</organism>
<dbReference type="SUPFAM" id="SSF53448">
    <property type="entry name" value="Nucleotide-diphospho-sugar transferases"/>
    <property type="match status" value="1"/>
</dbReference>
<dbReference type="InterPro" id="IPR001173">
    <property type="entry name" value="Glyco_trans_2-like"/>
</dbReference>
<evidence type="ECO:0000313" key="5">
    <source>
        <dbReference type="EMBL" id="QJH98247.1"/>
    </source>
</evidence>
<dbReference type="InterPro" id="IPR050834">
    <property type="entry name" value="Glycosyltransf_2"/>
</dbReference>
<name>A0A6H2A1D7_9ZZZZ</name>